<feature type="binding site" evidence="7">
    <location>
        <position position="109"/>
    </location>
    <ligand>
        <name>Zn(2+)</name>
        <dbReference type="ChEBI" id="CHEBI:29105"/>
    </ligand>
</feature>
<dbReference type="GO" id="GO:0009347">
    <property type="term" value="C:aspartate carbamoyltransferase complex"/>
    <property type="evidence" value="ECO:0007669"/>
    <property type="project" value="InterPro"/>
</dbReference>
<dbReference type="InterPro" id="IPR036792">
    <property type="entry name" value="Asp_carbatrfase_reg_C_sf"/>
</dbReference>
<feature type="domain" description="Aspartate carbamoyltransferase regulatory subunit C-terminal" evidence="9">
    <location>
        <begin position="102"/>
        <end position="150"/>
    </location>
</feature>
<evidence type="ECO:0000256" key="5">
    <source>
        <dbReference type="ARBA" id="ARBA00022833"/>
    </source>
</evidence>
<dbReference type="InterPro" id="IPR036793">
    <property type="entry name" value="Asp_carbatrfase_reg_N_sf"/>
</dbReference>
<keyword evidence="6 7" id="KW-0665">Pyrimidine biosynthesis</keyword>
<reference evidence="10" key="1">
    <citation type="submission" date="2020-07" db="EMBL/GenBank/DDBJ databases">
        <title>Methanobacterium. sp. MethCan genome.</title>
        <authorList>
            <person name="Postec A."/>
            <person name="Quemeneur M."/>
        </authorList>
    </citation>
    <scope>NUCLEOTIDE SEQUENCE</scope>
    <source>
        <strain evidence="10">MethCAN</strain>
    </source>
</reference>
<comment type="function">
    <text evidence="1 7">Involved in allosteric regulation of aspartate carbamoyltransferase.</text>
</comment>
<dbReference type="Pfam" id="PF01948">
    <property type="entry name" value="PyrI"/>
    <property type="match status" value="1"/>
</dbReference>
<dbReference type="PANTHER" id="PTHR35805:SF1">
    <property type="entry name" value="ASPARTATE CARBAMOYLTRANSFERASE REGULATORY CHAIN"/>
    <property type="match status" value="1"/>
</dbReference>
<evidence type="ECO:0000256" key="4">
    <source>
        <dbReference type="ARBA" id="ARBA00022723"/>
    </source>
</evidence>
<dbReference type="SUPFAM" id="SSF57825">
    <property type="entry name" value="Aspartate carbamoyltransferase, Regulatory-chain, C-terminal domain"/>
    <property type="match status" value="1"/>
</dbReference>
<feature type="binding site" evidence="7">
    <location>
        <position position="141"/>
    </location>
    <ligand>
        <name>Zn(2+)</name>
        <dbReference type="ChEBI" id="CHEBI:29105"/>
    </ligand>
</feature>
<dbReference type="GO" id="GO:0006221">
    <property type="term" value="P:pyrimidine nucleotide biosynthetic process"/>
    <property type="evidence" value="ECO:0007669"/>
    <property type="project" value="UniProtKB-UniRule"/>
</dbReference>
<dbReference type="Proteomes" id="UP000681041">
    <property type="component" value="Chromosome"/>
</dbReference>
<dbReference type="Gene3D" id="2.30.30.20">
    <property type="entry name" value="Aspartate carbamoyltransferase regulatory subunit, C-terminal domain"/>
    <property type="match status" value="1"/>
</dbReference>
<dbReference type="AlphaFoldDB" id="A0A8T8K4V9"/>
<dbReference type="GO" id="GO:0046872">
    <property type="term" value="F:metal ion binding"/>
    <property type="evidence" value="ECO:0007669"/>
    <property type="project" value="UniProtKB-KW"/>
</dbReference>
<gene>
    <name evidence="7 10" type="primary">pyrI</name>
    <name evidence="10" type="ORF">HYG87_03565</name>
</gene>
<comment type="similarity">
    <text evidence="2 7">Belongs to the PyrI family.</text>
</comment>
<evidence type="ECO:0000256" key="2">
    <source>
        <dbReference type="ARBA" id="ARBA00010498"/>
    </source>
</evidence>
<keyword evidence="11" id="KW-1185">Reference proteome</keyword>
<organism evidence="10 11">
    <name type="scientific">Methanobacterium alkalithermotolerans</name>
    <dbReference type="NCBI Taxonomy" id="2731220"/>
    <lineage>
        <taxon>Archaea</taxon>
        <taxon>Methanobacteriati</taxon>
        <taxon>Methanobacteriota</taxon>
        <taxon>Methanomada group</taxon>
        <taxon>Methanobacteria</taxon>
        <taxon>Methanobacteriales</taxon>
        <taxon>Methanobacteriaceae</taxon>
        <taxon>Methanobacterium</taxon>
    </lineage>
</organism>
<comment type="cofactor">
    <cofactor evidence="7">
        <name>Zn(2+)</name>
        <dbReference type="ChEBI" id="CHEBI:29105"/>
    </cofactor>
    <text evidence="7">Binds 1 zinc ion per subunit.</text>
</comment>
<evidence type="ECO:0000259" key="9">
    <source>
        <dbReference type="Pfam" id="PF02748"/>
    </source>
</evidence>
<dbReference type="EMBL" id="CP058560">
    <property type="protein sequence ID" value="QUH22912.1"/>
    <property type="molecule type" value="Genomic_DNA"/>
</dbReference>
<dbReference type="SUPFAM" id="SSF54893">
    <property type="entry name" value="Aspartate carbamoyltransferase, Regulatory-chain, N-terminal domain"/>
    <property type="match status" value="1"/>
</dbReference>
<evidence type="ECO:0000256" key="1">
    <source>
        <dbReference type="ARBA" id="ARBA00002565"/>
    </source>
</evidence>
<evidence type="ECO:0000256" key="7">
    <source>
        <dbReference type="HAMAP-Rule" id="MF_00002"/>
    </source>
</evidence>
<feature type="domain" description="Aspartate carbamoyltransferase regulatory subunit N-terminal" evidence="8">
    <location>
        <begin position="7"/>
        <end position="97"/>
    </location>
</feature>
<dbReference type="Pfam" id="PF02748">
    <property type="entry name" value="PyrI_C"/>
    <property type="match status" value="1"/>
</dbReference>
<feature type="binding site" evidence="7">
    <location>
        <position position="114"/>
    </location>
    <ligand>
        <name>Zn(2+)</name>
        <dbReference type="ChEBI" id="CHEBI:29105"/>
    </ligand>
</feature>
<name>A0A8T8K4V9_9EURY</name>
<dbReference type="GeneID" id="64819812"/>
<evidence type="ECO:0000313" key="11">
    <source>
        <dbReference type="Proteomes" id="UP000681041"/>
    </source>
</evidence>
<dbReference type="RefSeq" id="WP_211533858.1">
    <property type="nucleotide sequence ID" value="NZ_CP058560.1"/>
</dbReference>
<keyword evidence="10" id="KW-0808">Transferase</keyword>
<dbReference type="HAMAP" id="MF_00002">
    <property type="entry name" value="Asp_carb_tr_reg"/>
    <property type="match status" value="1"/>
</dbReference>
<evidence type="ECO:0000256" key="6">
    <source>
        <dbReference type="ARBA" id="ARBA00022975"/>
    </source>
</evidence>
<dbReference type="InterPro" id="IPR020545">
    <property type="entry name" value="Asp_carbamoyltransf_reg_N"/>
</dbReference>
<proteinExistence type="inferred from homology"/>
<dbReference type="Gene3D" id="3.30.70.140">
    <property type="entry name" value="Aspartate carbamoyltransferase regulatory subunit, N-terminal domain"/>
    <property type="match status" value="1"/>
</dbReference>
<comment type="subunit">
    <text evidence="7">Contains catalytic and regulatory chains.</text>
</comment>
<evidence type="ECO:0000259" key="8">
    <source>
        <dbReference type="Pfam" id="PF01948"/>
    </source>
</evidence>
<protein>
    <recommendedName>
        <fullName evidence="3 7">Aspartate carbamoyltransferase regulatory chain</fullName>
    </recommendedName>
</protein>
<evidence type="ECO:0000256" key="3">
    <source>
        <dbReference type="ARBA" id="ARBA00021764"/>
    </source>
</evidence>
<dbReference type="NCBIfam" id="TIGR00240">
    <property type="entry name" value="ATCase_reg"/>
    <property type="match status" value="1"/>
</dbReference>
<dbReference type="InterPro" id="IPR020542">
    <property type="entry name" value="Asp_carbamoyltrfase_reg_C"/>
</dbReference>
<dbReference type="GO" id="GO:0016740">
    <property type="term" value="F:transferase activity"/>
    <property type="evidence" value="ECO:0007669"/>
    <property type="project" value="UniProtKB-KW"/>
</dbReference>
<dbReference type="GO" id="GO:0006207">
    <property type="term" value="P:'de novo' pyrimidine nucleobase biosynthetic process"/>
    <property type="evidence" value="ECO:0007669"/>
    <property type="project" value="InterPro"/>
</dbReference>
<accession>A0A8T8K4V9</accession>
<keyword evidence="5 7" id="KW-0862">Zinc</keyword>
<dbReference type="KEGG" id="meme:HYG87_03565"/>
<dbReference type="InterPro" id="IPR002801">
    <property type="entry name" value="Asp_carbamoylTrfase_reg"/>
</dbReference>
<dbReference type="PANTHER" id="PTHR35805">
    <property type="entry name" value="ASPARTATE CARBAMOYLTRANSFERASE REGULATORY CHAIN"/>
    <property type="match status" value="1"/>
</dbReference>
<dbReference type="OrthoDB" id="7000at2157"/>
<feature type="binding site" evidence="7">
    <location>
        <position position="138"/>
    </location>
    <ligand>
        <name>Zn(2+)</name>
        <dbReference type="ChEBI" id="CHEBI:29105"/>
    </ligand>
</feature>
<sequence>MKKPKEMKVKPIKNGTVIDHITANKALNVLRILNLPDKKSKVTIAINVLSPNMGSKDIVKIENRELYSSEVDQIALIAPNATINIIRDYEIVEKGKIQLLNEIKGLLNCPNPNCITNTSEPVIKRFYVIKKEPVILRCHYCERIVEEDEIESQF</sequence>
<keyword evidence="4 7" id="KW-0479">Metal-binding</keyword>
<evidence type="ECO:0000313" key="10">
    <source>
        <dbReference type="EMBL" id="QUH22912.1"/>
    </source>
</evidence>